<reference evidence="1 2" key="1">
    <citation type="submission" date="2016-10" db="EMBL/GenBank/DDBJ databases">
        <authorList>
            <person name="de Groot N.N."/>
        </authorList>
    </citation>
    <scope>NUCLEOTIDE SEQUENCE [LARGE SCALE GENOMIC DNA]</scope>
    <source>
        <strain evidence="1 2">DSM 44892</strain>
    </source>
</reference>
<sequence>MTGMTEQTGRTEHAPRILSEEEWTARRTQHRERVARLVDPHAERRASGTAHPVHDFLFTYYSFRPNQLRRWHPGHGIALADAEERADWAGYHAVDVGDVRVVTVRPDVLEQRHETVRFVADLLAATESRPAALGCLGLHEWAMVYRAGDDVRHRTVPLRLGAAGTDAVVESLPLRCTHYDAFRFFTDEAAPRNSLTLSRADQVDREQPGCLHAGMDLYKWAYKLVPLVDSDLVLDCLEHAFAARELDMRASPYDLTDYGYSPVPIETAAGRADYVRHQADLAERARPLRARLRHLCEQLLAYPT</sequence>
<proteinExistence type="predicted"/>
<accession>A0A1G8K6T9</accession>
<organism evidence="1 2">
    <name type="scientific">Rhodococcus triatomae</name>
    <dbReference type="NCBI Taxonomy" id="300028"/>
    <lineage>
        <taxon>Bacteria</taxon>
        <taxon>Bacillati</taxon>
        <taxon>Actinomycetota</taxon>
        <taxon>Actinomycetes</taxon>
        <taxon>Mycobacteriales</taxon>
        <taxon>Nocardiaceae</taxon>
        <taxon>Rhodococcus</taxon>
    </lineage>
</organism>
<name>A0A1G8K6T9_9NOCA</name>
<gene>
    <name evidence="1" type="ORF">SAMN05444695_10742</name>
</gene>
<dbReference type="Proteomes" id="UP000183263">
    <property type="component" value="Unassembled WGS sequence"/>
</dbReference>
<protein>
    <recommendedName>
        <fullName evidence="3">3-methyladenine DNA glycosylase</fullName>
    </recommendedName>
</protein>
<evidence type="ECO:0008006" key="3">
    <source>
        <dbReference type="Google" id="ProtNLM"/>
    </source>
</evidence>
<keyword evidence="2" id="KW-1185">Reference proteome</keyword>
<dbReference type="AlphaFoldDB" id="A0A1G8K6T9"/>
<evidence type="ECO:0000313" key="2">
    <source>
        <dbReference type="Proteomes" id="UP000183263"/>
    </source>
</evidence>
<evidence type="ECO:0000313" key="1">
    <source>
        <dbReference type="EMBL" id="SDI39165.1"/>
    </source>
</evidence>
<dbReference type="EMBL" id="FNDN01000007">
    <property type="protein sequence ID" value="SDI39165.1"/>
    <property type="molecule type" value="Genomic_DNA"/>
</dbReference>